<feature type="domain" description="AB hydrolase-1" evidence="1">
    <location>
        <begin position="45"/>
        <end position="192"/>
    </location>
</feature>
<reference evidence="2 3" key="1">
    <citation type="submission" date="2017-08" db="EMBL/GenBank/DDBJ databases">
        <title>Halomonas alkalisoli sp. nov., isolated from saline alkaline soil.</title>
        <authorList>
            <person name="Wang D."/>
            <person name="Zhang G."/>
        </authorList>
    </citation>
    <scope>NUCLEOTIDE SEQUENCE [LARGE SCALE GENOMIC DNA]</scope>
    <source>
        <strain evidence="2 3">WRN001</strain>
    </source>
</reference>
<sequence length="308" mass="34163">MSMNDRLHLPSSARPVEGGMFPGFHQVRVTTSGTDINLVCGGEGPPLLLLHGNPLTHVSWHKVAPQLARHFTVVAPDLRGYGDSGKPEGGSDHGAYSFRAMAQDQVEVMEALGFERFRVAGHDRGGRVGHRMALDHSEKVQRLAVLDIVPTHHLLTHISKGWATESYHWFFMAQAAPFPEKLLGADLEYYIRYKLAKKGVGLGPFTEEAMSEYIRCCTPENIHAVCEDYRATLTIDFELDAADRGKHFVECPLLAIWGENSHVGRHFSPVEAWREWARDVTGVPLASGHYPAEQCPDETVEALLGFMA</sequence>
<dbReference type="PRINTS" id="PR00111">
    <property type="entry name" value="ABHYDROLASE"/>
</dbReference>
<dbReference type="OrthoDB" id="9780765at2"/>
<protein>
    <submittedName>
        <fullName evidence="2">Alpha/beta hydrolase</fullName>
    </submittedName>
</protein>
<evidence type="ECO:0000313" key="2">
    <source>
        <dbReference type="EMBL" id="PAU77448.1"/>
    </source>
</evidence>
<evidence type="ECO:0000259" key="1">
    <source>
        <dbReference type="Pfam" id="PF00561"/>
    </source>
</evidence>
<dbReference type="Pfam" id="PF00561">
    <property type="entry name" value="Abhydrolase_1"/>
    <property type="match status" value="1"/>
</dbReference>
<proteinExistence type="predicted"/>
<dbReference type="EMBL" id="NSKB01000003">
    <property type="protein sequence ID" value="PAU77448.1"/>
    <property type="molecule type" value="Genomic_DNA"/>
</dbReference>
<keyword evidence="2" id="KW-0378">Hydrolase</keyword>
<comment type="caution">
    <text evidence="2">The sequence shown here is derived from an EMBL/GenBank/DDBJ whole genome shotgun (WGS) entry which is preliminary data.</text>
</comment>
<gene>
    <name evidence="2" type="ORF">CK498_09465</name>
</gene>
<accession>A0A2A2EXN6</accession>
<dbReference type="GO" id="GO:0016787">
    <property type="term" value="F:hydrolase activity"/>
    <property type="evidence" value="ECO:0007669"/>
    <property type="project" value="UniProtKB-KW"/>
</dbReference>
<dbReference type="Proteomes" id="UP000217771">
    <property type="component" value="Unassembled WGS sequence"/>
</dbReference>
<dbReference type="InterPro" id="IPR000073">
    <property type="entry name" value="AB_hydrolase_1"/>
</dbReference>
<dbReference type="SUPFAM" id="SSF53474">
    <property type="entry name" value="alpha/beta-Hydrolases"/>
    <property type="match status" value="1"/>
</dbReference>
<evidence type="ECO:0000313" key="3">
    <source>
        <dbReference type="Proteomes" id="UP000217771"/>
    </source>
</evidence>
<organism evidence="2 3">
    <name type="scientific">Halomonas salipaludis</name>
    <dbReference type="NCBI Taxonomy" id="2032625"/>
    <lineage>
        <taxon>Bacteria</taxon>
        <taxon>Pseudomonadati</taxon>
        <taxon>Pseudomonadota</taxon>
        <taxon>Gammaproteobacteria</taxon>
        <taxon>Oceanospirillales</taxon>
        <taxon>Halomonadaceae</taxon>
        <taxon>Halomonas</taxon>
    </lineage>
</organism>
<dbReference type="InterPro" id="IPR029058">
    <property type="entry name" value="AB_hydrolase_fold"/>
</dbReference>
<name>A0A2A2EXN6_9GAMM</name>
<keyword evidence="3" id="KW-1185">Reference proteome</keyword>
<dbReference type="AlphaFoldDB" id="A0A2A2EXN6"/>
<dbReference type="Gene3D" id="3.40.50.1820">
    <property type="entry name" value="alpha/beta hydrolase"/>
    <property type="match status" value="1"/>
</dbReference>
<dbReference type="PANTHER" id="PTHR43329">
    <property type="entry name" value="EPOXIDE HYDROLASE"/>
    <property type="match status" value="1"/>
</dbReference>